<organism evidence="13 14">
    <name type="scientific">Cichlidogyrus casuarinus</name>
    <dbReference type="NCBI Taxonomy" id="1844966"/>
    <lineage>
        <taxon>Eukaryota</taxon>
        <taxon>Metazoa</taxon>
        <taxon>Spiralia</taxon>
        <taxon>Lophotrochozoa</taxon>
        <taxon>Platyhelminthes</taxon>
        <taxon>Monogenea</taxon>
        <taxon>Monopisthocotylea</taxon>
        <taxon>Dactylogyridea</taxon>
        <taxon>Ancyrocephalidae</taxon>
        <taxon>Cichlidogyrus</taxon>
    </lineage>
</organism>
<evidence type="ECO:0000256" key="5">
    <source>
        <dbReference type="ARBA" id="ARBA00017468"/>
    </source>
</evidence>
<evidence type="ECO:0000256" key="11">
    <source>
        <dbReference type="RuleBase" id="RU004005"/>
    </source>
</evidence>
<evidence type="ECO:0000256" key="3">
    <source>
        <dbReference type="ARBA" id="ARBA00009451"/>
    </source>
</evidence>
<comment type="similarity">
    <text evidence="3 11">Belongs to the universal ribosomal protein uL22 family.</text>
</comment>
<dbReference type="GO" id="GO:0004577">
    <property type="term" value="F:N-acetylglucosaminyldiphosphodolichol N-acetylglucosaminyltransferase activity"/>
    <property type="evidence" value="ECO:0007669"/>
    <property type="project" value="UniProtKB-EC"/>
</dbReference>
<dbReference type="Gene3D" id="3.90.470.10">
    <property type="entry name" value="Ribosomal protein L22/L17"/>
    <property type="match status" value="1"/>
</dbReference>
<sequence>MGGVVLITVGTTEFEQLIQIINKSEFYSHLFALGYSKFYIQYGNGETIPLKPPSGLDLVWKSERFYSDFDQILMKSDLVISHAGAGSCLEALTPPLTRKLIIVVNESLMNNHQLELAKSLANRKTALACYPYTLEQLLKQGTLSTEFKQEFSLHSEDIKKLMNYNVNPSKLFSPFEKGNPGKLMDYLDDLFVISSAFSRGKWFPILFWSSSLTAESRRTFSAGNFVRSENKIVSDVDKKKKELWNLYNEVVYPPRDPLVHGPDVKRRPAEITHEHRQVMISRKRAELLAFMISGKTVSEALLQLSYRNGKTERIFEELIREAVELGVKDHSIQFRTKLFVETCRAYRGESVPRLYKGLRSAYYKNSYKYTNLSIRLREITEDDPVYYHRNDLPNAWTPRPTCPSTGSPGWGTTRNMALQHLSRLRSRSLKGGL</sequence>
<name>A0ABD2QAW2_9PLAT</name>
<dbReference type="InterPro" id="IPR036394">
    <property type="entry name" value="Ribosomal_uL22_sf"/>
</dbReference>
<dbReference type="PANTHER" id="PTHR12867:SF6">
    <property type="entry name" value="N-ACETYLGLUCOSAMINYLDIPHOSPHODOLICHOL N-ACETYLGLUCOSAMINYLTRANSFERASE"/>
    <property type="match status" value="1"/>
</dbReference>
<gene>
    <name evidence="13" type="ORF">Ciccas_005973</name>
</gene>
<dbReference type="EMBL" id="JBJKFK010000761">
    <property type="protein sequence ID" value="KAL3315396.1"/>
    <property type="molecule type" value="Genomic_DNA"/>
</dbReference>
<dbReference type="SUPFAM" id="SSF53756">
    <property type="entry name" value="UDP-Glycosyltransferase/glycogen phosphorylase"/>
    <property type="match status" value="1"/>
</dbReference>
<evidence type="ECO:0000256" key="2">
    <source>
        <dbReference type="ARBA" id="ARBA00006962"/>
    </source>
</evidence>
<dbReference type="SUPFAM" id="SSF54843">
    <property type="entry name" value="Ribosomal protein L22"/>
    <property type="match status" value="1"/>
</dbReference>
<evidence type="ECO:0000313" key="13">
    <source>
        <dbReference type="EMBL" id="KAL3315396.1"/>
    </source>
</evidence>
<dbReference type="PANTHER" id="PTHR12867">
    <property type="entry name" value="GLYCOSYL TRANSFERASE-RELATED"/>
    <property type="match status" value="1"/>
</dbReference>
<dbReference type="InterPro" id="IPR007235">
    <property type="entry name" value="Glyco_trans_28_C"/>
</dbReference>
<dbReference type="GO" id="GO:0005783">
    <property type="term" value="C:endoplasmic reticulum"/>
    <property type="evidence" value="ECO:0007669"/>
    <property type="project" value="UniProtKB-SubCell"/>
</dbReference>
<evidence type="ECO:0000256" key="4">
    <source>
        <dbReference type="ARBA" id="ARBA00012614"/>
    </source>
</evidence>
<dbReference type="Pfam" id="PF00237">
    <property type="entry name" value="Ribosomal_L22"/>
    <property type="match status" value="1"/>
</dbReference>
<keyword evidence="8" id="KW-0256">Endoplasmic reticulum</keyword>
<comment type="similarity">
    <text evidence="2">Belongs to the glycosyltransferase 28 family.</text>
</comment>
<dbReference type="Proteomes" id="UP001626550">
    <property type="component" value="Unassembled WGS sequence"/>
</dbReference>
<evidence type="ECO:0000313" key="14">
    <source>
        <dbReference type="Proteomes" id="UP001626550"/>
    </source>
</evidence>
<protein>
    <recommendedName>
        <fullName evidence="5">UDP-N-acetylglucosamine transferase subunit ALG13</fullName>
        <ecNumber evidence="4">2.4.1.141</ecNumber>
    </recommendedName>
</protein>
<feature type="domain" description="Glycosyl transferase family 28 C-terminal" evidence="12">
    <location>
        <begin position="4"/>
        <end position="150"/>
    </location>
</feature>
<evidence type="ECO:0000259" key="12">
    <source>
        <dbReference type="Pfam" id="PF04101"/>
    </source>
</evidence>
<dbReference type="GO" id="GO:0005840">
    <property type="term" value="C:ribosome"/>
    <property type="evidence" value="ECO:0007669"/>
    <property type="project" value="UniProtKB-KW"/>
</dbReference>
<evidence type="ECO:0000256" key="9">
    <source>
        <dbReference type="ARBA" id="ARBA00022980"/>
    </source>
</evidence>
<evidence type="ECO:0000256" key="7">
    <source>
        <dbReference type="ARBA" id="ARBA00022679"/>
    </source>
</evidence>
<keyword evidence="9 11" id="KW-0689">Ribosomal protein</keyword>
<proteinExistence type="inferred from homology"/>
<dbReference type="EC" id="2.4.1.141" evidence="4"/>
<dbReference type="InterPro" id="IPR039042">
    <property type="entry name" value="Alg13-like"/>
</dbReference>
<reference evidence="13 14" key="1">
    <citation type="submission" date="2024-11" db="EMBL/GenBank/DDBJ databases">
        <title>Adaptive evolution of stress response genes in parasites aligns with host niche diversity.</title>
        <authorList>
            <person name="Hahn C."/>
            <person name="Resl P."/>
        </authorList>
    </citation>
    <scope>NUCLEOTIDE SEQUENCE [LARGE SCALE GENOMIC DNA]</scope>
    <source>
        <strain evidence="13">EGGRZ-B1_66</strain>
        <tissue evidence="13">Body</tissue>
    </source>
</reference>
<dbReference type="Gene3D" id="3.40.50.2000">
    <property type="entry name" value="Glycogen Phosphorylase B"/>
    <property type="match status" value="1"/>
</dbReference>
<evidence type="ECO:0000256" key="10">
    <source>
        <dbReference type="ARBA" id="ARBA00023274"/>
    </source>
</evidence>
<evidence type="ECO:0000256" key="1">
    <source>
        <dbReference type="ARBA" id="ARBA00004240"/>
    </source>
</evidence>
<accession>A0ABD2QAW2</accession>
<keyword evidence="14" id="KW-1185">Reference proteome</keyword>
<keyword evidence="7" id="KW-0808">Transferase</keyword>
<comment type="caution">
    <text evidence="13">The sequence shown here is derived from an EMBL/GenBank/DDBJ whole genome shotgun (WGS) entry which is preliminary data.</text>
</comment>
<evidence type="ECO:0000256" key="6">
    <source>
        <dbReference type="ARBA" id="ARBA00022676"/>
    </source>
</evidence>
<evidence type="ECO:0000256" key="8">
    <source>
        <dbReference type="ARBA" id="ARBA00022824"/>
    </source>
</evidence>
<dbReference type="Pfam" id="PF04101">
    <property type="entry name" value="Glyco_tran_28_C"/>
    <property type="match status" value="1"/>
</dbReference>
<dbReference type="GO" id="GO:1990904">
    <property type="term" value="C:ribonucleoprotein complex"/>
    <property type="evidence" value="ECO:0007669"/>
    <property type="project" value="UniProtKB-KW"/>
</dbReference>
<dbReference type="AlphaFoldDB" id="A0ABD2QAW2"/>
<keyword evidence="6" id="KW-0328">Glycosyltransferase</keyword>
<comment type="subcellular location">
    <subcellularLocation>
        <location evidence="1">Endoplasmic reticulum</location>
    </subcellularLocation>
</comment>
<keyword evidence="10 11" id="KW-0687">Ribonucleoprotein</keyword>
<dbReference type="InterPro" id="IPR001063">
    <property type="entry name" value="Ribosomal_uL22"/>
</dbReference>